<reference evidence="2 3" key="1">
    <citation type="submission" date="2020-08" db="EMBL/GenBank/DDBJ databases">
        <title>A Genomic Blueprint of the Chicken Gut Microbiome.</title>
        <authorList>
            <person name="Gilroy R."/>
            <person name="Ravi A."/>
            <person name="Getino M."/>
            <person name="Pursley I."/>
            <person name="Horton D.L."/>
            <person name="Alikhan N.-F."/>
            <person name="Baker D."/>
            <person name="Gharbi K."/>
            <person name="Hall N."/>
            <person name="Watson M."/>
            <person name="Adriaenssens E.M."/>
            <person name="Foster-Nyarko E."/>
            <person name="Jarju S."/>
            <person name="Secka A."/>
            <person name="Antonio M."/>
            <person name="Oren A."/>
            <person name="Chaudhuri R."/>
            <person name="La Ragione R.M."/>
            <person name="Hildebrand F."/>
            <person name="Pallen M.J."/>
        </authorList>
    </citation>
    <scope>NUCLEOTIDE SEQUENCE [LARGE SCALE GENOMIC DNA]</scope>
    <source>
        <strain evidence="2 3">Sa2CUA1</strain>
    </source>
</reference>
<protein>
    <submittedName>
        <fullName evidence="2">Uncharacterized protein</fullName>
    </submittedName>
</protein>
<comment type="caution">
    <text evidence="2">The sequence shown here is derived from an EMBL/GenBank/DDBJ whole genome shotgun (WGS) entry which is preliminary data.</text>
</comment>
<organism evidence="2 3">
    <name type="scientific">Arthrobacter gallicola</name>
    <dbReference type="NCBI Taxonomy" id="2762225"/>
    <lineage>
        <taxon>Bacteria</taxon>
        <taxon>Bacillati</taxon>
        <taxon>Actinomycetota</taxon>
        <taxon>Actinomycetes</taxon>
        <taxon>Micrococcales</taxon>
        <taxon>Micrococcaceae</taxon>
        <taxon>Arthrobacter</taxon>
    </lineage>
</organism>
<sequence>MATFPWKHNREPQDGPQPKSAGEPALIGNSIRRTGAALSTPRQSAPAGKPAGAAFCIVFSGRIFSTLSFLQGVGYLYGIVFKALLPDSGDFTGRHFLPDGDF</sequence>
<dbReference type="Proteomes" id="UP000609874">
    <property type="component" value="Unassembled WGS sequence"/>
</dbReference>
<evidence type="ECO:0000313" key="2">
    <source>
        <dbReference type="EMBL" id="MBD7996890.1"/>
    </source>
</evidence>
<name>A0ABR8UWH5_9MICC</name>
<dbReference type="EMBL" id="JACSQD010000009">
    <property type="protein sequence ID" value="MBD7996890.1"/>
    <property type="molecule type" value="Genomic_DNA"/>
</dbReference>
<evidence type="ECO:0000256" key="1">
    <source>
        <dbReference type="SAM" id="MobiDB-lite"/>
    </source>
</evidence>
<gene>
    <name evidence="2" type="ORF">H9639_16475</name>
</gene>
<keyword evidence="3" id="KW-1185">Reference proteome</keyword>
<evidence type="ECO:0000313" key="3">
    <source>
        <dbReference type="Proteomes" id="UP000609874"/>
    </source>
</evidence>
<accession>A0ABR8UWH5</accession>
<proteinExistence type="predicted"/>
<dbReference type="RefSeq" id="WP_191809172.1">
    <property type="nucleotide sequence ID" value="NZ_JACSQD010000009.1"/>
</dbReference>
<feature type="region of interest" description="Disordered" evidence="1">
    <location>
        <begin position="1"/>
        <end position="26"/>
    </location>
</feature>